<evidence type="ECO:0000259" key="3">
    <source>
        <dbReference type="Pfam" id="PF05065"/>
    </source>
</evidence>
<feature type="compositionally biased region" description="Basic and acidic residues" evidence="2">
    <location>
        <begin position="62"/>
        <end position="75"/>
    </location>
</feature>
<gene>
    <name evidence="4" type="ORF">I6G80_00255</name>
</gene>
<dbReference type="RefSeq" id="WP_119954010.1">
    <property type="nucleotide sequence ID" value="NZ_CP027791.1"/>
</dbReference>
<reference evidence="4 5" key="1">
    <citation type="submission" date="2020-12" db="EMBL/GenBank/DDBJ databases">
        <title>FDA dAtabase for Regulatory Grade micrObial Sequences (FDA-ARGOS): Supporting development and validation of Infectious Disease Dx tests.</title>
        <authorList>
            <person name="Nelson B."/>
            <person name="Plummer A."/>
            <person name="Tallon L."/>
            <person name="Sadzewicz L."/>
            <person name="Zhao X."/>
            <person name="Boylan J."/>
            <person name="Ott S."/>
            <person name="Bowen H."/>
            <person name="Vavikolanu K."/>
            <person name="Mehta A."/>
            <person name="Aluvathingal J."/>
            <person name="Nadendla S."/>
            <person name="Myers T."/>
            <person name="Yan Y."/>
            <person name="Sichtig H."/>
        </authorList>
    </citation>
    <scope>NUCLEOTIDE SEQUENCE [LARGE SCALE GENOMIC DNA]</scope>
    <source>
        <strain evidence="4 5">FDAARGOS_923</strain>
        <plasmid evidence="4 5">unnamed2</plasmid>
    </source>
</reference>
<accession>A0AB37GE98</accession>
<dbReference type="Gene3D" id="3.30.2320.10">
    <property type="entry name" value="hypothetical protein PF0899 domain"/>
    <property type="match status" value="1"/>
</dbReference>
<evidence type="ECO:0000313" key="5">
    <source>
        <dbReference type="Proteomes" id="UP000595038"/>
    </source>
</evidence>
<feature type="region of interest" description="Disordered" evidence="2">
    <location>
        <begin position="62"/>
        <end position="101"/>
    </location>
</feature>
<dbReference type="InterPro" id="IPR024455">
    <property type="entry name" value="Phage_capsid"/>
</dbReference>
<sequence>MLKEKIKELRSNIHEKRADLNKEIEEAKTKAESGDMVAAKEIKEAIDKLNEEIKELEEQLKNLEEIDALEPKEDEQPPAPTKETSKGETRSMPKNLMKKTDGELRSFENYIRSHGEYRDGLTTENTSVVVPKEVVTNVLELKDDEFDLANYVTSETVGTESGSFPVVRRKAGRLMTKKQLAEMGEVTTNPFIDVEWKVDTYAGMIPLSNELVEDSAIDIISKVQAYLQRTVRETNNYEIIEILKSFKAVNANSLDELKRVHNVELKASMKKSAVMNQSAYNMLDTLKDENGRYLLQDSISAPSGKTLFGAEVIVVDDELLPNGGTEAAPTYPIFMGDLKESVFVAKRNQVSVEWEKFDSYSKGLAVVLRADYKQIDPDAGRFVHFAPEVVANPEEPAA</sequence>
<proteinExistence type="predicted"/>
<evidence type="ECO:0000256" key="1">
    <source>
        <dbReference type="ARBA" id="ARBA00004328"/>
    </source>
</evidence>
<dbReference type="Proteomes" id="UP000595038">
    <property type="component" value="Plasmid unnamed2"/>
</dbReference>
<dbReference type="AlphaFoldDB" id="A0AB37GE98"/>
<dbReference type="SUPFAM" id="SSF56563">
    <property type="entry name" value="Major capsid protein gp5"/>
    <property type="match status" value="1"/>
</dbReference>
<evidence type="ECO:0000256" key="2">
    <source>
        <dbReference type="SAM" id="MobiDB-lite"/>
    </source>
</evidence>
<organism evidence="4 5">
    <name type="scientific">Bacillus licheniformis</name>
    <dbReference type="NCBI Taxonomy" id="1402"/>
    <lineage>
        <taxon>Bacteria</taxon>
        <taxon>Bacillati</taxon>
        <taxon>Bacillota</taxon>
        <taxon>Bacilli</taxon>
        <taxon>Bacillales</taxon>
        <taxon>Bacillaceae</taxon>
        <taxon>Bacillus</taxon>
    </lineage>
</organism>
<geneLocation type="plasmid" evidence="4 5">
    <name>unnamed2</name>
</geneLocation>
<comment type="subcellular location">
    <subcellularLocation>
        <location evidence="1">Virion</location>
    </subcellularLocation>
</comment>
<protein>
    <submittedName>
        <fullName evidence="4">Phage major capsid protein</fullName>
    </submittedName>
</protein>
<evidence type="ECO:0000313" key="4">
    <source>
        <dbReference type="EMBL" id="QPR70577.1"/>
    </source>
</evidence>
<keyword evidence="4" id="KW-0614">Plasmid</keyword>
<dbReference type="EMBL" id="CP065645">
    <property type="protein sequence ID" value="QPR70577.1"/>
    <property type="molecule type" value="Genomic_DNA"/>
</dbReference>
<dbReference type="NCBIfam" id="TIGR01554">
    <property type="entry name" value="major_cap_HK97"/>
    <property type="match status" value="1"/>
</dbReference>
<dbReference type="Pfam" id="PF05065">
    <property type="entry name" value="Phage_capsid"/>
    <property type="match status" value="1"/>
</dbReference>
<feature type="domain" description="Phage capsid-like C-terminal" evidence="3">
    <location>
        <begin position="127"/>
        <end position="364"/>
    </location>
</feature>
<name>A0AB37GE98_BACLI</name>
<dbReference type="InterPro" id="IPR054612">
    <property type="entry name" value="Phage_capsid-like_C"/>
</dbReference>